<evidence type="ECO:0000256" key="12">
    <source>
        <dbReference type="RuleBase" id="RU361274"/>
    </source>
</evidence>
<protein>
    <recommendedName>
        <fullName evidence="12">Purine nucleoside phosphorylase</fullName>
    </recommendedName>
</protein>
<gene>
    <name evidence="13" type="primary">pgeF</name>
    <name evidence="13" type="ORF">WCV65_09425</name>
</gene>
<evidence type="ECO:0000256" key="3">
    <source>
        <dbReference type="ARBA" id="ARBA00003215"/>
    </source>
</evidence>
<evidence type="ECO:0000256" key="9">
    <source>
        <dbReference type="ARBA" id="ARBA00047989"/>
    </source>
</evidence>
<evidence type="ECO:0000256" key="7">
    <source>
        <dbReference type="ARBA" id="ARBA00022801"/>
    </source>
</evidence>
<evidence type="ECO:0000313" key="13">
    <source>
        <dbReference type="EMBL" id="WXB98675.1"/>
    </source>
</evidence>
<keyword evidence="8" id="KW-0862">Zinc</keyword>
<evidence type="ECO:0000256" key="6">
    <source>
        <dbReference type="ARBA" id="ARBA00022723"/>
    </source>
</evidence>
<evidence type="ECO:0000256" key="1">
    <source>
        <dbReference type="ARBA" id="ARBA00000553"/>
    </source>
</evidence>
<comment type="function">
    <text evidence="3">Purine nucleoside enzyme that catalyzes the phosphorolysis of adenosine and inosine nucleosides, yielding D-ribose 1-phosphate and the respective free bases, adenine and hypoxanthine. Also catalyzes the phosphorolysis of S-methyl-5'-thioadenosine into adenine and S-methyl-5-thio-alpha-D-ribose 1-phosphate. Also has adenosine deaminase activity.</text>
</comment>
<keyword evidence="7" id="KW-0378">Hydrolase</keyword>
<dbReference type="Proteomes" id="UP001377337">
    <property type="component" value="Chromosome"/>
</dbReference>
<evidence type="ECO:0000256" key="11">
    <source>
        <dbReference type="ARBA" id="ARBA00049893"/>
    </source>
</evidence>
<accession>A0ABZ2NN38</accession>
<reference evidence="13 14" key="1">
    <citation type="submission" date="2024-02" db="EMBL/GenBank/DDBJ databases">
        <title>Seven novel Bacillus-like species.</title>
        <authorList>
            <person name="Liu G."/>
        </authorList>
    </citation>
    <scope>NUCLEOTIDE SEQUENCE [LARGE SCALE GENOMIC DNA]</scope>
    <source>
        <strain evidence="13 14">FJAT-52054</strain>
    </source>
</reference>
<proteinExistence type="inferred from homology"/>
<dbReference type="RefSeq" id="WP_338781814.1">
    <property type="nucleotide sequence ID" value="NZ_CP147407.1"/>
</dbReference>
<comment type="catalytic activity">
    <reaction evidence="1">
        <text>inosine + phosphate = alpha-D-ribose 1-phosphate + hypoxanthine</text>
        <dbReference type="Rhea" id="RHEA:27646"/>
        <dbReference type="ChEBI" id="CHEBI:17368"/>
        <dbReference type="ChEBI" id="CHEBI:17596"/>
        <dbReference type="ChEBI" id="CHEBI:43474"/>
        <dbReference type="ChEBI" id="CHEBI:57720"/>
        <dbReference type="EC" id="2.4.2.1"/>
    </reaction>
    <physiologicalReaction direction="left-to-right" evidence="1">
        <dbReference type="Rhea" id="RHEA:27647"/>
    </physiologicalReaction>
</comment>
<evidence type="ECO:0000256" key="10">
    <source>
        <dbReference type="ARBA" id="ARBA00048968"/>
    </source>
</evidence>
<comment type="similarity">
    <text evidence="4 12">Belongs to the purine nucleoside phosphorylase YfiH/LACC1 family.</text>
</comment>
<dbReference type="InterPro" id="IPR003730">
    <property type="entry name" value="Cu_polyphenol_OxRdtase"/>
</dbReference>
<organism evidence="13 14">
    <name type="scientific">Metabacillus sediminis</name>
    <dbReference type="NCBI Taxonomy" id="3117746"/>
    <lineage>
        <taxon>Bacteria</taxon>
        <taxon>Bacillati</taxon>
        <taxon>Bacillota</taxon>
        <taxon>Bacilli</taxon>
        <taxon>Bacillales</taxon>
        <taxon>Bacillaceae</taxon>
        <taxon>Metabacillus</taxon>
    </lineage>
</organism>
<name>A0ABZ2NN38_9BACI</name>
<sequence length="276" mass="30211">MMEPFIKDRETFLSLDGFTTINSSIIAGFTVKNGGVSTSHFSTLNMGLHVNDDPADVVANRKICALETSIPLRNWVFADQVHGSRIVKAEKENRGDGAFEYEAAIHAADGIYTDKADTMLALAFADCVPIFFYEEAANLIGVAHAGWKGSVLNIGQAMISRWIEAEGAQLDRIHAVIGPSIGSCCYKVDDRVIEEVNKHFDPVEEVPYKEAGAGQYFLDLKALNEALLVKAGLNRENISVSGRCTSCEDQLFFSHRRDNGKTGRMIGFIGLKEEGS</sequence>
<dbReference type="CDD" id="cd16833">
    <property type="entry name" value="YfiH"/>
    <property type="match status" value="1"/>
</dbReference>
<evidence type="ECO:0000256" key="2">
    <source>
        <dbReference type="ARBA" id="ARBA00001947"/>
    </source>
</evidence>
<evidence type="ECO:0000313" key="14">
    <source>
        <dbReference type="Proteomes" id="UP001377337"/>
    </source>
</evidence>
<dbReference type="Gene3D" id="3.60.140.10">
    <property type="entry name" value="CNF1/YfiH-like putative cysteine hydrolases"/>
    <property type="match status" value="1"/>
</dbReference>
<keyword evidence="5" id="KW-0808">Transferase</keyword>
<dbReference type="EMBL" id="CP147407">
    <property type="protein sequence ID" value="WXB98675.1"/>
    <property type="molecule type" value="Genomic_DNA"/>
</dbReference>
<dbReference type="InterPro" id="IPR011324">
    <property type="entry name" value="Cytotoxic_necrot_fac-like_cat"/>
</dbReference>
<comment type="cofactor">
    <cofactor evidence="2">
        <name>Zn(2+)</name>
        <dbReference type="ChEBI" id="CHEBI:29105"/>
    </cofactor>
</comment>
<dbReference type="SUPFAM" id="SSF64438">
    <property type="entry name" value="CNF1/YfiH-like putative cysteine hydrolases"/>
    <property type="match status" value="1"/>
</dbReference>
<keyword evidence="14" id="KW-1185">Reference proteome</keyword>
<evidence type="ECO:0000256" key="8">
    <source>
        <dbReference type="ARBA" id="ARBA00022833"/>
    </source>
</evidence>
<evidence type="ECO:0000256" key="4">
    <source>
        <dbReference type="ARBA" id="ARBA00007353"/>
    </source>
</evidence>
<dbReference type="PANTHER" id="PTHR30616">
    <property type="entry name" value="UNCHARACTERIZED PROTEIN YFIH"/>
    <property type="match status" value="1"/>
</dbReference>
<dbReference type="InterPro" id="IPR038371">
    <property type="entry name" value="Cu_polyphenol_OxRdtase_sf"/>
</dbReference>
<evidence type="ECO:0000256" key="5">
    <source>
        <dbReference type="ARBA" id="ARBA00022679"/>
    </source>
</evidence>
<dbReference type="Pfam" id="PF02578">
    <property type="entry name" value="Cu-oxidase_4"/>
    <property type="match status" value="1"/>
</dbReference>
<comment type="catalytic activity">
    <reaction evidence="10">
        <text>adenosine + phosphate = alpha-D-ribose 1-phosphate + adenine</text>
        <dbReference type="Rhea" id="RHEA:27642"/>
        <dbReference type="ChEBI" id="CHEBI:16335"/>
        <dbReference type="ChEBI" id="CHEBI:16708"/>
        <dbReference type="ChEBI" id="CHEBI:43474"/>
        <dbReference type="ChEBI" id="CHEBI:57720"/>
        <dbReference type="EC" id="2.4.2.1"/>
    </reaction>
    <physiologicalReaction direction="left-to-right" evidence="10">
        <dbReference type="Rhea" id="RHEA:27643"/>
    </physiologicalReaction>
</comment>
<comment type="catalytic activity">
    <reaction evidence="9">
        <text>adenosine + H2O + H(+) = inosine + NH4(+)</text>
        <dbReference type="Rhea" id="RHEA:24408"/>
        <dbReference type="ChEBI" id="CHEBI:15377"/>
        <dbReference type="ChEBI" id="CHEBI:15378"/>
        <dbReference type="ChEBI" id="CHEBI:16335"/>
        <dbReference type="ChEBI" id="CHEBI:17596"/>
        <dbReference type="ChEBI" id="CHEBI:28938"/>
        <dbReference type="EC" id="3.5.4.4"/>
    </reaction>
    <physiologicalReaction direction="left-to-right" evidence="9">
        <dbReference type="Rhea" id="RHEA:24409"/>
    </physiologicalReaction>
</comment>
<dbReference type="NCBIfam" id="TIGR00726">
    <property type="entry name" value="peptidoglycan editing factor PgeF"/>
    <property type="match status" value="1"/>
</dbReference>
<dbReference type="PANTHER" id="PTHR30616:SF2">
    <property type="entry name" value="PURINE NUCLEOSIDE PHOSPHORYLASE LACC1"/>
    <property type="match status" value="1"/>
</dbReference>
<comment type="catalytic activity">
    <reaction evidence="11">
        <text>S-methyl-5'-thioadenosine + phosphate = 5-(methylsulfanyl)-alpha-D-ribose 1-phosphate + adenine</text>
        <dbReference type="Rhea" id="RHEA:11852"/>
        <dbReference type="ChEBI" id="CHEBI:16708"/>
        <dbReference type="ChEBI" id="CHEBI:17509"/>
        <dbReference type="ChEBI" id="CHEBI:43474"/>
        <dbReference type="ChEBI" id="CHEBI:58533"/>
        <dbReference type="EC" id="2.4.2.28"/>
    </reaction>
    <physiologicalReaction direction="left-to-right" evidence="11">
        <dbReference type="Rhea" id="RHEA:11853"/>
    </physiologicalReaction>
</comment>
<keyword evidence="6" id="KW-0479">Metal-binding</keyword>